<feature type="transmembrane region" description="Helical" evidence="7">
    <location>
        <begin position="181"/>
        <end position="202"/>
    </location>
</feature>
<dbReference type="Proteomes" id="UP001597187">
    <property type="component" value="Unassembled WGS sequence"/>
</dbReference>
<reference evidence="9 10" key="1">
    <citation type="journal article" date="2019" name="Int. J. Syst. Evol. Microbiol.">
        <title>The Global Catalogue of Microorganisms (GCM) 10K type strain sequencing project: providing services to taxonomists for standard genome sequencing and annotation.</title>
        <authorList>
            <consortium name="The Broad Institute Genomics Platform"/>
            <consortium name="The Broad Institute Genome Sequencing Center for Infectious Disease"/>
            <person name="Wu L."/>
            <person name="Ma J."/>
        </authorList>
    </citation>
    <scope>NUCLEOTIDE SEQUENCE [LARGE SCALE GENOMIC DNA]</scope>
    <source>
        <strain evidence="9 10">CGMCC 1.12563</strain>
    </source>
</reference>
<evidence type="ECO:0000256" key="4">
    <source>
        <dbReference type="ARBA" id="ARBA00022989"/>
    </source>
</evidence>
<keyword evidence="2" id="KW-1003">Cell membrane</keyword>
<dbReference type="PANTHER" id="PTHR43124">
    <property type="entry name" value="PURINE EFFLUX PUMP PBUE"/>
    <property type="match status" value="1"/>
</dbReference>
<dbReference type="AlphaFoldDB" id="A0ABD6AZ28"/>
<name>A0ABD6AZ28_9EURY</name>
<feature type="transmembrane region" description="Helical" evidence="7">
    <location>
        <begin position="57"/>
        <end position="82"/>
    </location>
</feature>
<dbReference type="InterPro" id="IPR011701">
    <property type="entry name" value="MFS"/>
</dbReference>
<evidence type="ECO:0000256" key="3">
    <source>
        <dbReference type="ARBA" id="ARBA00022692"/>
    </source>
</evidence>
<evidence type="ECO:0000313" key="9">
    <source>
        <dbReference type="EMBL" id="MFD1514533.1"/>
    </source>
</evidence>
<dbReference type="InterPro" id="IPR036259">
    <property type="entry name" value="MFS_trans_sf"/>
</dbReference>
<dbReference type="PROSITE" id="PS50850">
    <property type="entry name" value="MFS"/>
    <property type="match status" value="1"/>
</dbReference>
<keyword evidence="4 7" id="KW-1133">Transmembrane helix</keyword>
<keyword evidence="3 7" id="KW-0812">Transmembrane</keyword>
<dbReference type="Gene3D" id="1.20.1250.20">
    <property type="entry name" value="MFS general substrate transporter like domains"/>
    <property type="match status" value="2"/>
</dbReference>
<evidence type="ECO:0000256" key="6">
    <source>
        <dbReference type="SAM" id="MobiDB-lite"/>
    </source>
</evidence>
<feature type="transmembrane region" description="Helical" evidence="7">
    <location>
        <begin position="323"/>
        <end position="345"/>
    </location>
</feature>
<feature type="transmembrane region" description="Helical" evidence="7">
    <location>
        <begin position="118"/>
        <end position="140"/>
    </location>
</feature>
<keyword evidence="10" id="KW-1185">Reference proteome</keyword>
<evidence type="ECO:0000256" key="5">
    <source>
        <dbReference type="ARBA" id="ARBA00023136"/>
    </source>
</evidence>
<feature type="transmembrane region" description="Helical" evidence="7">
    <location>
        <begin position="25"/>
        <end position="45"/>
    </location>
</feature>
<evidence type="ECO:0000313" key="10">
    <source>
        <dbReference type="Proteomes" id="UP001597187"/>
    </source>
</evidence>
<dbReference type="SUPFAM" id="SSF103473">
    <property type="entry name" value="MFS general substrate transporter"/>
    <property type="match status" value="1"/>
</dbReference>
<evidence type="ECO:0000256" key="7">
    <source>
        <dbReference type="SAM" id="Phobius"/>
    </source>
</evidence>
<dbReference type="GO" id="GO:0005886">
    <property type="term" value="C:plasma membrane"/>
    <property type="evidence" value="ECO:0007669"/>
    <property type="project" value="UniProtKB-SubCell"/>
</dbReference>
<protein>
    <submittedName>
        <fullName evidence="9">MFS transporter</fullName>
    </submittedName>
</protein>
<dbReference type="PANTHER" id="PTHR43124:SF3">
    <property type="entry name" value="CHLORAMPHENICOL EFFLUX PUMP RV0191"/>
    <property type="match status" value="1"/>
</dbReference>
<comment type="subcellular location">
    <subcellularLocation>
        <location evidence="1">Cell membrane</location>
        <topology evidence="1">Multi-pass membrane protein</topology>
    </subcellularLocation>
</comment>
<accession>A0ABD6AZ28</accession>
<feature type="transmembrane region" description="Helical" evidence="7">
    <location>
        <begin position="259"/>
        <end position="279"/>
    </location>
</feature>
<organism evidence="9 10">
    <name type="scientific">Halomarina rubra</name>
    <dbReference type="NCBI Taxonomy" id="2071873"/>
    <lineage>
        <taxon>Archaea</taxon>
        <taxon>Methanobacteriati</taxon>
        <taxon>Methanobacteriota</taxon>
        <taxon>Stenosarchaea group</taxon>
        <taxon>Halobacteria</taxon>
        <taxon>Halobacteriales</taxon>
        <taxon>Natronomonadaceae</taxon>
        <taxon>Halomarina</taxon>
    </lineage>
</organism>
<feature type="region of interest" description="Disordered" evidence="6">
    <location>
        <begin position="1"/>
        <end position="20"/>
    </location>
</feature>
<keyword evidence="5 7" id="KW-0472">Membrane</keyword>
<dbReference type="RefSeq" id="WP_250874462.1">
    <property type="nucleotide sequence ID" value="NZ_JALXFV010000007.1"/>
</dbReference>
<sequence>MTEPSTVVNDPQTDGGASDRSPRQLWGLVIGASLISAGLAAYEIVPASVTPLVQESLGVNATAAGLLVGTMFGTAVIASIPIGIGLDRANTRTAMAVAVLTLFVAGTWGWMAGRRGDFWSVVASRAVGGVAYVAVWNAGIDIVSRAVDADRRATAVGIFTASGPIGFALGQATGPLIAARFGWPAIFLAFNGIALLGLVLFWPTSRGLGRTSGAAPSVAEFGAVLRNRHVWLVGGLGFLGYSLYLFVNSWGGPYLSQKMGLSVAASGLLLSVFPAVGVLSRTSSGLLSDRVFSGRRQPIVFGSFVVATPLVFGFTRLRSIPVLVAVLLVTGFAIQLTLGLSFTYVRELVNTRVAATAVAFQTSVGLAGAFLAPIVGGAVVDSAGFETAFLLAGVIAVVGVGLGWLAPEPAG</sequence>
<feature type="transmembrane region" description="Helical" evidence="7">
    <location>
        <begin position="230"/>
        <end position="247"/>
    </location>
</feature>
<evidence type="ECO:0000256" key="2">
    <source>
        <dbReference type="ARBA" id="ARBA00022475"/>
    </source>
</evidence>
<dbReference type="InterPro" id="IPR020846">
    <property type="entry name" value="MFS_dom"/>
</dbReference>
<feature type="transmembrane region" description="Helical" evidence="7">
    <location>
        <begin position="94"/>
        <end position="112"/>
    </location>
</feature>
<feature type="compositionally biased region" description="Polar residues" evidence="6">
    <location>
        <begin position="1"/>
        <end position="12"/>
    </location>
</feature>
<feature type="transmembrane region" description="Helical" evidence="7">
    <location>
        <begin position="388"/>
        <end position="406"/>
    </location>
</feature>
<dbReference type="EMBL" id="JBHUDC010000007">
    <property type="protein sequence ID" value="MFD1514533.1"/>
    <property type="molecule type" value="Genomic_DNA"/>
</dbReference>
<evidence type="ECO:0000259" key="8">
    <source>
        <dbReference type="PROSITE" id="PS50850"/>
    </source>
</evidence>
<feature type="transmembrane region" description="Helical" evidence="7">
    <location>
        <begin position="152"/>
        <end position="169"/>
    </location>
</feature>
<feature type="transmembrane region" description="Helical" evidence="7">
    <location>
        <begin position="299"/>
        <end position="317"/>
    </location>
</feature>
<evidence type="ECO:0000256" key="1">
    <source>
        <dbReference type="ARBA" id="ARBA00004651"/>
    </source>
</evidence>
<proteinExistence type="predicted"/>
<comment type="caution">
    <text evidence="9">The sequence shown here is derived from an EMBL/GenBank/DDBJ whole genome shotgun (WGS) entry which is preliminary data.</text>
</comment>
<dbReference type="Pfam" id="PF07690">
    <property type="entry name" value="MFS_1"/>
    <property type="match status" value="1"/>
</dbReference>
<gene>
    <name evidence="9" type="ORF">ACFSBT_14725</name>
</gene>
<feature type="domain" description="Major facilitator superfamily (MFS) profile" evidence="8">
    <location>
        <begin position="24"/>
        <end position="411"/>
    </location>
</feature>
<feature type="transmembrane region" description="Helical" evidence="7">
    <location>
        <begin position="357"/>
        <end position="376"/>
    </location>
</feature>
<dbReference type="InterPro" id="IPR050189">
    <property type="entry name" value="MFS_Efflux_Transporters"/>
</dbReference>